<dbReference type="GO" id="GO:0016722">
    <property type="term" value="F:oxidoreductase activity, acting on metal ions"/>
    <property type="evidence" value="ECO:0007669"/>
    <property type="project" value="InterPro"/>
</dbReference>
<dbReference type="InterPro" id="IPR012347">
    <property type="entry name" value="Ferritin-like"/>
</dbReference>
<dbReference type="InterPro" id="IPR023188">
    <property type="entry name" value="DPS_DNA-bd_CS"/>
</dbReference>
<dbReference type="Pfam" id="PF00210">
    <property type="entry name" value="Ferritin"/>
    <property type="match status" value="1"/>
</dbReference>
<evidence type="ECO:0000259" key="3">
    <source>
        <dbReference type="Pfam" id="PF00210"/>
    </source>
</evidence>
<accession>A0A6C0GS53</accession>
<sequence>MKTNIGLDEKDRAGVTVILNHLLSDEYLLYTKTRNYHWNVTGRDFHELHIFFEKQYEALDEIIDEVAERVRSLGYHAFGTLEQFKKFSRLKEEVGDVPPADKMLQHLLADHETVIRQLREDQQTAAEKYHDAGTSDFLTGLMEQHEKMAWMLRAFLS</sequence>
<evidence type="ECO:0000313" key="4">
    <source>
        <dbReference type="EMBL" id="QHT70310.1"/>
    </source>
</evidence>
<dbReference type="GO" id="GO:0008199">
    <property type="term" value="F:ferric iron binding"/>
    <property type="evidence" value="ECO:0007669"/>
    <property type="project" value="InterPro"/>
</dbReference>
<dbReference type="PRINTS" id="PR01346">
    <property type="entry name" value="HELNAPAPROT"/>
</dbReference>
<dbReference type="KEGG" id="rhoz:GXP67_28490"/>
<dbReference type="PIRSF" id="PIRSF005900">
    <property type="entry name" value="Dps"/>
    <property type="match status" value="1"/>
</dbReference>
<dbReference type="PROSITE" id="PS00819">
    <property type="entry name" value="DPS_2"/>
    <property type="match status" value="1"/>
</dbReference>
<comment type="similarity">
    <text evidence="1 2">Belongs to the Dps family.</text>
</comment>
<evidence type="ECO:0000313" key="5">
    <source>
        <dbReference type="Proteomes" id="UP000480178"/>
    </source>
</evidence>
<dbReference type="InterPro" id="IPR008331">
    <property type="entry name" value="Ferritin_DPS_dom"/>
</dbReference>
<dbReference type="EMBL" id="CP048222">
    <property type="protein sequence ID" value="QHT70310.1"/>
    <property type="molecule type" value="Genomic_DNA"/>
</dbReference>
<organism evidence="4 5">
    <name type="scientific">Rhodocytophaga rosea</name>
    <dbReference type="NCBI Taxonomy" id="2704465"/>
    <lineage>
        <taxon>Bacteria</taxon>
        <taxon>Pseudomonadati</taxon>
        <taxon>Bacteroidota</taxon>
        <taxon>Cytophagia</taxon>
        <taxon>Cytophagales</taxon>
        <taxon>Rhodocytophagaceae</taxon>
        <taxon>Rhodocytophaga</taxon>
    </lineage>
</organism>
<dbReference type="InterPro" id="IPR009078">
    <property type="entry name" value="Ferritin-like_SF"/>
</dbReference>
<proteinExistence type="inferred from homology"/>
<name>A0A6C0GS53_9BACT</name>
<dbReference type="AlphaFoldDB" id="A0A6C0GS53"/>
<keyword evidence="5" id="KW-1185">Reference proteome</keyword>
<dbReference type="PANTHER" id="PTHR42932">
    <property type="entry name" value="GENERAL STRESS PROTEIN 20U"/>
    <property type="match status" value="1"/>
</dbReference>
<dbReference type="SUPFAM" id="SSF47240">
    <property type="entry name" value="Ferritin-like"/>
    <property type="match status" value="1"/>
</dbReference>
<evidence type="ECO:0000256" key="1">
    <source>
        <dbReference type="ARBA" id="ARBA00009497"/>
    </source>
</evidence>
<evidence type="ECO:0000256" key="2">
    <source>
        <dbReference type="RuleBase" id="RU003875"/>
    </source>
</evidence>
<reference evidence="4 5" key="1">
    <citation type="submission" date="2020-01" db="EMBL/GenBank/DDBJ databases">
        <authorList>
            <person name="Kim M.K."/>
        </authorList>
    </citation>
    <scope>NUCLEOTIDE SEQUENCE [LARGE SCALE GENOMIC DNA]</scope>
    <source>
        <strain evidence="4 5">172606-1</strain>
    </source>
</reference>
<protein>
    <submittedName>
        <fullName evidence="4">DNA starvation/stationary phase protection protein</fullName>
    </submittedName>
</protein>
<feature type="domain" description="Ferritin/DPS" evidence="3">
    <location>
        <begin position="19"/>
        <end position="156"/>
    </location>
</feature>
<dbReference type="RefSeq" id="WP_162446290.1">
    <property type="nucleotide sequence ID" value="NZ_CP048222.1"/>
</dbReference>
<dbReference type="Proteomes" id="UP000480178">
    <property type="component" value="Chromosome"/>
</dbReference>
<gene>
    <name evidence="4" type="ORF">GXP67_28490</name>
</gene>
<dbReference type="Gene3D" id="1.20.1260.10">
    <property type="match status" value="1"/>
</dbReference>
<dbReference type="InterPro" id="IPR002177">
    <property type="entry name" value="DPS_DNA-bd"/>
</dbReference>
<dbReference type="PANTHER" id="PTHR42932:SF3">
    <property type="entry name" value="DNA PROTECTION DURING STARVATION PROTEIN"/>
    <property type="match status" value="1"/>
</dbReference>
<dbReference type="CDD" id="cd01043">
    <property type="entry name" value="DPS"/>
    <property type="match status" value="1"/>
</dbReference>
<dbReference type="PROSITE" id="PS00818">
    <property type="entry name" value="DPS_1"/>
    <property type="match status" value="1"/>
</dbReference>